<dbReference type="Pfam" id="PF13460">
    <property type="entry name" value="NAD_binding_10"/>
    <property type="match status" value="1"/>
</dbReference>
<sequence>MKVLVLGANGGTGRQAVNRAVETGHKVSVLVRHDNFAYPAGVRVIIGDALNPENVLRAMYLQDAVIECIGGNAPWMHQTLERKAMENIVDAMKESGTRRLLVISAMGVAESARHSPWWYQLFVVPTFLRGIVADKKAMEKVVRESSLDWIIVRPPILTHGTATGEVKVLRTGETGHLITRADLAEWLVAQLESEEYLKQSIVLMNS</sequence>
<dbReference type="InterPro" id="IPR016040">
    <property type="entry name" value="NAD(P)-bd_dom"/>
</dbReference>
<dbReference type="RefSeq" id="WP_183866345.1">
    <property type="nucleotide sequence ID" value="NZ_JACHCF010000003.1"/>
</dbReference>
<dbReference type="Proteomes" id="UP000537718">
    <property type="component" value="Unassembled WGS sequence"/>
</dbReference>
<reference evidence="2 3" key="1">
    <citation type="submission" date="2020-08" db="EMBL/GenBank/DDBJ databases">
        <title>Genomic Encyclopedia of Type Strains, Phase IV (KMG-V): Genome sequencing to study the core and pangenomes of soil and plant-associated prokaryotes.</title>
        <authorList>
            <person name="Whitman W."/>
        </authorList>
    </citation>
    <scope>NUCLEOTIDE SEQUENCE [LARGE SCALE GENOMIC DNA]</scope>
    <source>
        <strain evidence="2 3">MP7CTX6</strain>
    </source>
</reference>
<dbReference type="GO" id="GO:0042602">
    <property type="term" value="F:riboflavin reductase (NADPH) activity"/>
    <property type="evidence" value="ECO:0007669"/>
    <property type="project" value="TreeGrafter"/>
</dbReference>
<evidence type="ECO:0000313" key="3">
    <source>
        <dbReference type="Proteomes" id="UP000537718"/>
    </source>
</evidence>
<dbReference type="CDD" id="cd05244">
    <property type="entry name" value="BVR-B_like_SDR_a"/>
    <property type="match status" value="1"/>
</dbReference>
<evidence type="ECO:0000313" key="2">
    <source>
        <dbReference type="EMBL" id="MBB5620300.1"/>
    </source>
</evidence>
<organism evidence="2 3">
    <name type="scientific">Pedobacter cryoconitis</name>
    <dbReference type="NCBI Taxonomy" id="188932"/>
    <lineage>
        <taxon>Bacteria</taxon>
        <taxon>Pseudomonadati</taxon>
        <taxon>Bacteroidota</taxon>
        <taxon>Sphingobacteriia</taxon>
        <taxon>Sphingobacteriales</taxon>
        <taxon>Sphingobacteriaceae</taxon>
        <taxon>Pedobacter</taxon>
    </lineage>
</organism>
<feature type="domain" description="NAD(P)-binding" evidence="1">
    <location>
        <begin position="7"/>
        <end position="193"/>
    </location>
</feature>
<accession>A0A7W8YR90</accession>
<gene>
    <name evidence="2" type="ORF">HDE69_001349</name>
</gene>
<dbReference type="Gene3D" id="3.40.50.720">
    <property type="entry name" value="NAD(P)-binding Rossmann-like Domain"/>
    <property type="match status" value="1"/>
</dbReference>
<dbReference type="GO" id="GO:0004074">
    <property type="term" value="F:biliverdin reductase [NAD(P)H] activity"/>
    <property type="evidence" value="ECO:0007669"/>
    <property type="project" value="TreeGrafter"/>
</dbReference>
<dbReference type="EMBL" id="JACHCF010000003">
    <property type="protein sequence ID" value="MBB5620300.1"/>
    <property type="molecule type" value="Genomic_DNA"/>
</dbReference>
<comment type="caution">
    <text evidence="2">The sequence shown here is derived from an EMBL/GenBank/DDBJ whole genome shotgun (WGS) entry which is preliminary data.</text>
</comment>
<dbReference type="PANTHER" id="PTHR43355">
    <property type="entry name" value="FLAVIN REDUCTASE (NADPH)"/>
    <property type="match status" value="1"/>
</dbReference>
<protein>
    <submittedName>
        <fullName evidence="2">Putative NADH-flavin reductase</fullName>
    </submittedName>
</protein>
<dbReference type="PANTHER" id="PTHR43355:SF2">
    <property type="entry name" value="FLAVIN REDUCTASE (NADPH)"/>
    <property type="match status" value="1"/>
</dbReference>
<evidence type="ECO:0000259" key="1">
    <source>
        <dbReference type="Pfam" id="PF13460"/>
    </source>
</evidence>
<name>A0A7W8YR90_9SPHI</name>
<dbReference type="InterPro" id="IPR036291">
    <property type="entry name" value="NAD(P)-bd_dom_sf"/>
</dbReference>
<proteinExistence type="predicted"/>
<dbReference type="SUPFAM" id="SSF51735">
    <property type="entry name" value="NAD(P)-binding Rossmann-fold domains"/>
    <property type="match status" value="1"/>
</dbReference>
<dbReference type="InterPro" id="IPR051606">
    <property type="entry name" value="Polyketide_Oxido-like"/>
</dbReference>
<dbReference type="AlphaFoldDB" id="A0A7W8YR90"/>